<feature type="signal peptide" evidence="1">
    <location>
        <begin position="1"/>
        <end position="21"/>
    </location>
</feature>
<name>A0A5C6A569_9BACT</name>
<gene>
    <name evidence="2" type="ORF">Pla100_40510</name>
</gene>
<organism evidence="2 3">
    <name type="scientific">Neorhodopirellula pilleata</name>
    <dbReference type="NCBI Taxonomy" id="2714738"/>
    <lineage>
        <taxon>Bacteria</taxon>
        <taxon>Pseudomonadati</taxon>
        <taxon>Planctomycetota</taxon>
        <taxon>Planctomycetia</taxon>
        <taxon>Pirellulales</taxon>
        <taxon>Pirellulaceae</taxon>
        <taxon>Neorhodopirellula</taxon>
    </lineage>
</organism>
<dbReference type="OrthoDB" id="278759at2"/>
<dbReference type="Proteomes" id="UP000316213">
    <property type="component" value="Unassembled WGS sequence"/>
</dbReference>
<sequence precursor="true">MMRSPFIRYVVTVSLAMTLFAGCVTEDSAKTSLFEDDHEVAPHWPDGLEDAAAKIRQRLDASKSSPAEAKQQADEIVDLVSWVPEIAADTNLPEPDWIPLDNAAESLSANLRAANHELTDANRLQTTALCELIEQSLPKIPDQLPKWKGSTP</sequence>
<comment type="caution">
    <text evidence="2">The sequence shown here is derived from an EMBL/GenBank/DDBJ whole genome shotgun (WGS) entry which is preliminary data.</text>
</comment>
<accession>A0A5C6A569</accession>
<evidence type="ECO:0000313" key="3">
    <source>
        <dbReference type="Proteomes" id="UP000316213"/>
    </source>
</evidence>
<proteinExistence type="predicted"/>
<protein>
    <submittedName>
        <fullName evidence="2">Uncharacterized protein</fullName>
    </submittedName>
</protein>
<dbReference type="AlphaFoldDB" id="A0A5C6A569"/>
<feature type="chain" id="PRO_5022661783" evidence="1">
    <location>
        <begin position="22"/>
        <end position="152"/>
    </location>
</feature>
<keyword evidence="3" id="KW-1185">Reference proteome</keyword>
<dbReference type="PROSITE" id="PS51257">
    <property type="entry name" value="PROKAR_LIPOPROTEIN"/>
    <property type="match status" value="1"/>
</dbReference>
<evidence type="ECO:0000313" key="2">
    <source>
        <dbReference type="EMBL" id="TWT93533.1"/>
    </source>
</evidence>
<keyword evidence="1" id="KW-0732">Signal</keyword>
<dbReference type="RefSeq" id="WP_146579362.1">
    <property type="nucleotide sequence ID" value="NZ_SJPM01000009.1"/>
</dbReference>
<reference evidence="2 3" key="1">
    <citation type="submission" date="2019-02" db="EMBL/GenBank/DDBJ databases">
        <title>Deep-cultivation of Planctomycetes and their phenomic and genomic characterization uncovers novel biology.</title>
        <authorList>
            <person name="Wiegand S."/>
            <person name="Jogler M."/>
            <person name="Boedeker C."/>
            <person name="Pinto D."/>
            <person name="Vollmers J."/>
            <person name="Rivas-Marin E."/>
            <person name="Kohn T."/>
            <person name="Peeters S.H."/>
            <person name="Heuer A."/>
            <person name="Rast P."/>
            <person name="Oberbeckmann S."/>
            <person name="Bunk B."/>
            <person name="Jeske O."/>
            <person name="Meyerdierks A."/>
            <person name="Storesund J.E."/>
            <person name="Kallscheuer N."/>
            <person name="Luecker S."/>
            <person name="Lage O.M."/>
            <person name="Pohl T."/>
            <person name="Merkel B.J."/>
            <person name="Hornburger P."/>
            <person name="Mueller R.-W."/>
            <person name="Bruemmer F."/>
            <person name="Labrenz M."/>
            <person name="Spormann A.M."/>
            <person name="Op Den Camp H."/>
            <person name="Overmann J."/>
            <person name="Amann R."/>
            <person name="Jetten M.S.M."/>
            <person name="Mascher T."/>
            <person name="Medema M.H."/>
            <person name="Devos D.P."/>
            <person name="Kaster A.-K."/>
            <person name="Ovreas L."/>
            <person name="Rohde M."/>
            <person name="Galperin M.Y."/>
            <person name="Jogler C."/>
        </authorList>
    </citation>
    <scope>NUCLEOTIDE SEQUENCE [LARGE SCALE GENOMIC DNA]</scope>
    <source>
        <strain evidence="2 3">Pla100</strain>
    </source>
</reference>
<evidence type="ECO:0000256" key="1">
    <source>
        <dbReference type="SAM" id="SignalP"/>
    </source>
</evidence>
<dbReference type="EMBL" id="SJPM01000009">
    <property type="protein sequence ID" value="TWT93533.1"/>
    <property type="molecule type" value="Genomic_DNA"/>
</dbReference>